<protein>
    <recommendedName>
        <fullName evidence="2">site-specific DNA-methyltransferase (adenine-specific)</fullName>
        <ecNumber evidence="2">2.1.1.72</ecNumber>
    </recommendedName>
</protein>
<dbReference type="OrthoDB" id="9814572at2"/>
<dbReference type="InterPro" id="IPR004546">
    <property type="entry name" value="Restrct_endonuc_T1M"/>
</dbReference>
<evidence type="ECO:0000256" key="1">
    <source>
        <dbReference type="ARBA" id="ARBA00006594"/>
    </source>
</evidence>
<feature type="coiled-coil region" evidence="8">
    <location>
        <begin position="501"/>
        <end position="528"/>
    </location>
</feature>
<dbReference type="InterPro" id="IPR051537">
    <property type="entry name" value="DNA_Adenine_Mtase"/>
</dbReference>
<dbReference type="RefSeq" id="WP_061415858.1">
    <property type="nucleotide sequence ID" value="NZ_KQ969522.1"/>
</dbReference>
<comment type="catalytic activity">
    <reaction evidence="7">
        <text>a 2'-deoxyadenosine in DNA + S-adenosyl-L-methionine = an N(6)-methyl-2'-deoxyadenosine in DNA + S-adenosyl-L-homocysteine + H(+)</text>
        <dbReference type="Rhea" id="RHEA:15197"/>
        <dbReference type="Rhea" id="RHEA-COMP:12418"/>
        <dbReference type="Rhea" id="RHEA-COMP:12419"/>
        <dbReference type="ChEBI" id="CHEBI:15378"/>
        <dbReference type="ChEBI" id="CHEBI:57856"/>
        <dbReference type="ChEBI" id="CHEBI:59789"/>
        <dbReference type="ChEBI" id="CHEBI:90615"/>
        <dbReference type="ChEBI" id="CHEBI:90616"/>
        <dbReference type="EC" id="2.1.1.72"/>
    </reaction>
</comment>
<feature type="domain" description="N6 adenine-specific DNA methyltransferase N-terminal" evidence="10">
    <location>
        <begin position="9"/>
        <end position="166"/>
    </location>
</feature>
<dbReference type="GO" id="GO:0008170">
    <property type="term" value="F:N-methyltransferase activity"/>
    <property type="evidence" value="ECO:0007669"/>
    <property type="project" value="InterPro"/>
</dbReference>
<evidence type="ECO:0000256" key="2">
    <source>
        <dbReference type="ARBA" id="ARBA00011900"/>
    </source>
</evidence>
<gene>
    <name evidence="11" type="ORF">SORDD15_01337</name>
</gene>
<keyword evidence="4 11" id="KW-0808">Transferase</keyword>
<comment type="similarity">
    <text evidence="1">Belongs to the N(4)/N(6)-methyltransferase family.</text>
</comment>
<sequence>MTSKTQEITDKIWAMANELRGNMEANEYKNYILAFIFYRYLSEHQEKYLVSNQVIDVPEGMTVNQAYKEQASGEDLEEYLEDISLTLGYAIEPEDTWESLREKIADSQVMPSDYQTIFEHFNRNVERNREASKDFSGVFNDINLGDSRLGASTTARAKSLGAIVKLIDGIDYKSEDGRDILGEIYEYLIGKFAASAGKKGGEFYTPHEVSQILAKLVTLDVTEDLDTAFSVYDPTMGSGSLLLTVGNELPQGKKAGAIKYFGQELGTTTYNLARMNLMMHDVTYTNMTLRNADTLESDWPDGPDEKGIDHPRSFDAVVANPPYSAKWDNADSKLKDPRFSEYGKLAPASKADYAFILHSLYHLNNTGTMAIVLPHGVLFRGAAEGKIRQVLIEKNYLDAVIGLPANLFYGTSIPTTILVFKKNRKTKDVFFIDASKDYSKGKNQNSLTEAHIEKIVATYKARQDVDKYAHLASLEEIQENDYNLNIPRYVDTFEEEEPIDLDEIKQLLAQDDQEIAKLEAEIATLLKELGV</sequence>
<dbReference type="Pfam" id="PF02384">
    <property type="entry name" value="N6_Mtase"/>
    <property type="match status" value="1"/>
</dbReference>
<dbReference type="GO" id="GO:0032259">
    <property type="term" value="P:methylation"/>
    <property type="evidence" value="ECO:0007669"/>
    <property type="project" value="UniProtKB-KW"/>
</dbReference>
<keyword evidence="3 11" id="KW-0489">Methyltransferase</keyword>
<proteinExistence type="inferred from homology"/>
<dbReference type="InterPro" id="IPR022749">
    <property type="entry name" value="D12N6_MeTrfase_N"/>
</dbReference>
<evidence type="ECO:0000256" key="4">
    <source>
        <dbReference type="ARBA" id="ARBA00022679"/>
    </source>
</evidence>
<keyword evidence="8" id="KW-0175">Coiled coil</keyword>
<dbReference type="PATRIC" id="fig|1303.78.peg.1411"/>
<dbReference type="InterPro" id="IPR029063">
    <property type="entry name" value="SAM-dependent_MTases_sf"/>
</dbReference>
<evidence type="ECO:0000256" key="8">
    <source>
        <dbReference type="SAM" id="Coils"/>
    </source>
</evidence>
<reference evidence="11 12" key="1">
    <citation type="submission" date="2016-01" db="EMBL/GenBank/DDBJ databases">
        <title>Highly variable Streptococcus oralis are common among viridans streptococci isolated from primates.</title>
        <authorList>
            <person name="Denapaite D."/>
            <person name="Rieger M."/>
            <person name="Koendgen S."/>
            <person name="Brueckner R."/>
            <person name="Ochigava I."/>
            <person name="Kappeler P."/>
            <person name="Maetz-Rensing K."/>
            <person name="Leendertz F."/>
            <person name="Hakenbeck R."/>
        </authorList>
    </citation>
    <scope>NUCLEOTIDE SEQUENCE [LARGE SCALE GENOMIC DNA]</scope>
    <source>
        <strain evidence="11 12">DD15</strain>
    </source>
</reference>
<comment type="caution">
    <text evidence="11">The sequence shown here is derived from an EMBL/GenBank/DDBJ whole genome shotgun (WGS) entry which is preliminary data.</text>
</comment>
<dbReference type="NCBIfam" id="TIGR00497">
    <property type="entry name" value="hsdM"/>
    <property type="match status" value="1"/>
</dbReference>
<feature type="domain" description="DNA methylase adenine-specific" evidence="9">
    <location>
        <begin position="178"/>
        <end position="497"/>
    </location>
</feature>
<dbReference type="EMBL" id="LQNX01000064">
    <property type="protein sequence ID" value="KXT80488.1"/>
    <property type="molecule type" value="Genomic_DNA"/>
</dbReference>
<dbReference type="PROSITE" id="PS00092">
    <property type="entry name" value="N6_MTASE"/>
    <property type="match status" value="1"/>
</dbReference>
<name>A0A139NWX8_STROR</name>
<dbReference type="Proteomes" id="UP000070678">
    <property type="component" value="Unassembled WGS sequence"/>
</dbReference>
<accession>A0A139NWX8</accession>
<evidence type="ECO:0000256" key="7">
    <source>
        <dbReference type="ARBA" id="ARBA00047942"/>
    </source>
</evidence>
<dbReference type="SUPFAM" id="SSF53335">
    <property type="entry name" value="S-adenosyl-L-methionine-dependent methyltransferases"/>
    <property type="match status" value="1"/>
</dbReference>
<evidence type="ECO:0000259" key="10">
    <source>
        <dbReference type="Pfam" id="PF12161"/>
    </source>
</evidence>
<dbReference type="InterPro" id="IPR002052">
    <property type="entry name" value="DNA_methylase_N6_adenine_CS"/>
</dbReference>
<evidence type="ECO:0000313" key="12">
    <source>
        <dbReference type="Proteomes" id="UP000070678"/>
    </source>
</evidence>
<keyword evidence="6" id="KW-0680">Restriction system</keyword>
<evidence type="ECO:0000256" key="5">
    <source>
        <dbReference type="ARBA" id="ARBA00022691"/>
    </source>
</evidence>
<dbReference type="Pfam" id="PF12161">
    <property type="entry name" value="HsdM_N"/>
    <property type="match status" value="1"/>
</dbReference>
<evidence type="ECO:0000256" key="3">
    <source>
        <dbReference type="ARBA" id="ARBA00022603"/>
    </source>
</evidence>
<dbReference type="EC" id="2.1.1.72" evidence="2"/>
<dbReference type="Gene3D" id="3.40.50.150">
    <property type="entry name" value="Vaccinia Virus protein VP39"/>
    <property type="match status" value="1"/>
</dbReference>
<evidence type="ECO:0000259" key="9">
    <source>
        <dbReference type="Pfam" id="PF02384"/>
    </source>
</evidence>
<dbReference type="GO" id="GO:0003677">
    <property type="term" value="F:DNA binding"/>
    <property type="evidence" value="ECO:0007669"/>
    <property type="project" value="InterPro"/>
</dbReference>
<dbReference type="Gene3D" id="1.20.1260.30">
    <property type="match status" value="1"/>
</dbReference>
<dbReference type="GO" id="GO:0009307">
    <property type="term" value="P:DNA restriction-modification system"/>
    <property type="evidence" value="ECO:0007669"/>
    <property type="project" value="UniProtKB-KW"/>
</dbReference>
<dbReference type="AlphaFoldDB" id="A0A139NWX8"/>
<dbReference type="GO" id="GO:0009007">
    <property type="term" value="F:site-specific DNA-methyltransferase (adenine-specific) activity"/>
    <property type="evidence" value="ECO:0007669"/>
    <property type="project" value="UniProtKB-EC"/>
</dbReference>
<dbReference type="PRINTS" id="PR00507">
    <property type="entry name" value="N12N6MTFRASE"/>
</dbReference>
<dbReference type="PANTHER" id="PTHR42933">
    <property type="entry name" value="SLR6095 PROTEIN"/>
    <property type="match status" value="1"/>
</dbReference>
<evidence type="ECO:0000256" key="6">
    <source>
        <dbReference type="ARBA" id="ARBA00022747"/>
    </source>
</evidence>
<keyword evidence="5" id="KW-0949">S-adenosyl-L-methionine</keyword>
<evidence type="ECO:0000313" key="11">
    <source>
        <dbReference type="EMBL" id="KXT80488.1"/>
    </source>
</evidence>
<dbReference type="InterPro" id="IPR003356">
    <property type="entry name" value="DNA_methylase_A-5"/>
</dbReference>
<dbReference type="PANTHER" id="PTHR42933:SF1">
    <property type="entry name" value="SITE-SPECIFIC DNA-METHYLTRANSFERASE (ADENINE-SPECIFIC)"/>
    <property type="match status" value="1"/>
</dbReference>
<organism evidence="11 12">
    <name type="scientific">Streptococcus oralis</name>
    <dbReference type="NCBI Taxonomy" id="1303"/>
    <lineage>
        <taxon>Bacteria</taxon>
        <taxon>Bacillati</taxon>
        <taxon>Bacillota</taxon>
        <taxon>Bacilli</taxon>
        <taxon>Lactobacillales</taxon>
        <taxon>Streptococcaceae</taxon>
        <taxon>Streptococcus</taxon>
    </lineage>
</organism>
<dbReference type="InterPro" id="IPR038333">
    <property type="entry name" value="T1MK-like_N_sf"/>
</dbReference>